<feature type="region of interest" description="Disordered" evidence="9">
    <location>
        <begin position="36"/>
        <end position="64"/>
    </location>
</feature>
<keyword evidence="5" id="KW-0238">DNA-binding</keyword>
<dbReference type="InterPro" id="IPR003593">
    <property type="entry name" value="AAA+_ATPase"/>
</dbReference>
<sequence length="939" mass="103705">MSTSGSVEVLQPRVDKPFRFTSNGLLSESASNNDTLVEIPSIAQGERDRAEDMSNPTPTSRPSLTFASNGLLGLSSQMSTGESSGAPLLEEAQPRAHDTPDAGVSAEPTLIPLHPSSKLSFGTSSLLSSVTPPESSAGASLKFGFSTLMSTESHDTLPEPSTSSLAFKSSGLLSQAAGSSSTNDTSDLMEADDDLPTLSQLVPRAQPNKALPTYLHRPPIRATTFDGRNISFARRRKLESVVPTQNQMPSGGTSTLLEVPIHRMLDQLALSAASTDDSAYAGVAQVDTHQTTSQSRMWVDRYRPKQFVDLVGDERVHRETMTWVKEWDQCVFNRKKQKGRKRTWGDEDGEDRGTDEWGRPYEKLLLLSGPPGLGKTTLAHVVANQAGYSVLEVNASDSRSGSIIDERIKPALDAGRMIGATKPVLVVIDEIDGATGENTGSFINRLIQLATEKPKRKARHGEKRDPKEKKPLLRPIICICNDLWATPLSRLRSHARVVRFNPALPTLLVKRLRDICSLEGLPAESRALTNLVAVCKGDMRGCLNTLQFIHRKCQTVCEQTVRLATAGIKENESTTQDVWNDLFVPMAKRRVKELGLTEVDESKYVGRLSRLVGGTGNTDKIVIGCFEHYANLHQYDPTFQRYEGALEWLGTYDGLSSRMRSEQEYALLEYLPYAVVPFYHLFAATTNPKVERPKADWECHVKTKANEEIYTALASSALGQGGRVTPGHRYLFNRPVLQTEFIPLLNRIISPPLRPVHSQVIKPEEKALLKRLVDIMVSFELQFLQEKTEEGQMVYRLEPPIDVFVTYDEKRAADIAVSRYAIRHMVAMEIDAQLAVRQAEAVEKTKTDKMASFFGTKKTQSDPDGHPRKKQNTGKVDLADMPPTDFFGRLVVRPPPSSSGPAATGSEEASGEKVYRIAYRFNEGMSAAVRRPVKVASFL</sequence>
<proteinExistence type="inferred from homology"/>
<dbReference type="SMART" id="SM00382">
    <property type="entry name" value="AAA"/>
    <property type="match status" value="1"/>
</dbReference>
<dbReference type="EMBL" id="KL198022">
    <property type="protein sequence ID" value="KDQ18081.1"/>
    <property type="molecule type" value="Genomic_DNA"/>
</dbReference>
<accession>A0A067N2S8</accession>
<feature type="domain" description="AAA+ ATPase" evidence="10">
    <location>
        <begin position="361"/>
        <end position="503"/>
    </location>
</feature>
<dbReference type="PANTHER" id="PTHR46765:SF1">
    <property type="entry name" value="P-LOOP CONTAINING NUCLEOSIDE TRIPHOSPHATE HYDROLASES SUPERFAMILY PROTEIN"/>
    <property type="match status" value="1"/>
</dbReference>
<evidence type="ECO:0000256" key="6">
    <source>
        <dbReference type="ARBA" id="ARBA00023242"/>
    </source>
</evidence>
<evidence type="ECO:0000313" key="11">
    <source>
        <dbReference type="EMBL" id="KDQ18081.1"/>
    </source>
</evidence>
<dbReference type="STRING" id="930990.A0A067N2S8"/>
<evidence type="ECO:0000256" key="8">
    <source>
        <dbReference type="ARBA" id="ARBA00043975"/>
    </source>
</evidence>
<dbReference type="Gene3D" id="3.40.50.300">
    <property type="entry name" value="P-loop containing nucleotide triphosphate hydrolases"/>
    <property type="match status" value="1"/>
</dbReference>
<dbReference type="GO" id="GO:0003677">
    <property type="term" value="F:DNA binding"/>
    <property type="evidence" value="ECO:0007669"/>
    <property type="project" value="UniProtKB-KW"/>
</dbReference>
<dbReference type="InterPro" id="IPR047854">
    <property type="entry name" value="RFC_lid"/>
</dbReference>
<evidence type="ECO:0000313" key="12">
    <source>
        <dbReference type="Proteomes" id="UP000027195"/>
    </source>
</evidence>
<dbReference type="InParanoid" id="A0A067N2S8"/>
<dbReference type="CDD" id="cd00009">
    <property type="entry name" value="AAA"/>
    <property type="match status" value="1"/>
</dbReference>
<evidence type="ECO:0000259" key="10">
    <source>
        <dbReference type="SMART" id="SM00382"/>
    </source>
</evidence>
<keyword evidence="3" id="KW-0547">Nucleotide-binding</keyword>
<name>A0A067N2S8_BOTB1</name>
<dbReference type="FunCoup" id="A0A067N2S8">
    <property type="interactions" value="583"/>
</dbReference>
<dbReference type="OrthoDB" id="2195431at2759"/>
<feature type="region of interest" description="Disordered" evidence="9">
    <location>
        <begin position="890"/>
        <end position="909"/>
    </location>
</feature>
<comment type="similarity">
    <text evidence="8">Belongs to the activator 1 small subunits family. CTF18 subfamily.</text>
</comment>
<evidence type="ECO:0000256" key="2">
    <source>
        <dbReference type="ARBA" id="ARBA00022705"/>
    </source>
</evidence>
<gene>
    <name evidence="11" type="ORF">BOTBODRAFT_63791</name>
</gene>
<dbReference type="Gene3D" id="1.10.8.60">
    <property type="match status" value="1"/>
</dbReference>
<dbReference type="SUPFAM" id="SSF52540">
    <property type="entry name" value="P-loop containing nucleoside triphosphate hydrolases"/>
    <property type="match status" value="1"/>
</dbReference>
<evidence type="ECO:0000256" key="4">
    <source>
        <dbReference type="ARBA" id="ARBA00022840"/>
    </source>
</evidence>
<feature type="region of interest" description="Disordered" evidence="9">
    <location>
        <begin position="853"/>
        <end position="882"/>
    </location>
</feature>
<evidence type="ECO:0000256" key="1">
    <source>
        <dbReference type="ARBA" id="ARBA00004123"/>
    </source>
</evidence>
<dbReference type="Proteomes" id="UP000027195">
    <property type="component" value="Unassembled WGS sequence"/>
</dbReference>
<dbReference type="GO" id="GO:0005634">
    <property type="term" value="C:nucleus"/>
    <property type="evidence" value="ECO:0007669"/>
    <property type="project" value="UniProtKB-SubCell"/>
</dbReference>
<keyword evidence="7" id="KW-0131">Cell cycle</keyword>
<dbReference type="GO" id="GO:0016887">
    <property type="term" value="F:ATP hydrolysis activity"/>
    <property type="evidence" value="ECO:0007669"/>
    <property type="project" value="InterPro"/>
</dbReference>
<dbReference type="InterPro" id="IPR003959">
    <property type="entry name" value="ATPase_AAA_core"/>
</dbReference>
<evidence type="ECO:0000256" key="7">
    <source>
        <dbReference type="ARBA" id="ARBA00023306"/>
    </source>
</evidence>
<dbReference type="CDD" id="cd18140">
    <property type="entry name" value="HLD_clamp_RFC"/>
    <property type="match status" value="1"/>
</dbReference>
<dbReference type="GO" id="GO:0006260">
    <property type="term" value="P:DNA replication"/>
    <property type="evidence" value="ECO:0007669"/>
    <property type="project" value="UniProtKB-KW"/>
</dbReference>
<protein>
    <recommendedName>
        <fullName evidence="10">AAA+ ATPase domain-containing protein</fullName>
    </recommendedName>
</protein>
<reference evidence="12" key="1">
    <citation type="journal article" date="2014" name="Proc. Natl. Acad. Sci. U.S.A.">
        <title>Extensive sampling of basidiomycete genomes demonstrates inadequacy of the white-rot/brown-rot paradigm for wood decay fungi.</title>
        <authorList>
            <person name="Riley R."/>
            <person name="Salamov A.A."/>
            <person name="Brown D.W."/>
            <person name="Nagy L.G."/>
            <person name="Floudas D."/>
            <person name="Held B.W."/>
            <person name="Levasseur A."/>
            <person name="Lombard V."/>
            <person name="Morin E."/>
            <person name="Otillar R."/>
            <person name="Lindquist E.A."/>
            <person name="Sun H."/>
            <person name="LaButti K.M."/>
            <person name="Schmutz J."/>
            <person name="Jabbour D."/>
            <person name="Luo H."/>
            <person name="Baker S.E."/>
            <person name="Pisabarro A.G."/>
            <person name="Walton J.D."/>
            <person name="Blanchette R.A."/>
            <person name="Henrissat B."/>
            <person name="Martin F."/>
            <person name="Cullen D."/>
            <person name="Hibbett D.S."/>
            <person name="Grigoriev I.V."/>
        </authorList>
    </citation>
    <scope>NUCLEOTIDE SEQUENCE [LARGE SCALE GENOMIC DNA]</scope>
    <source>
        <strain evidence="12">FD-172 SS1</strain>
    </source>
</reference>
<dbReference type="GO" id="GO:0005524">
    <property type="term" value="F:ATP binding"/>
    <property type="evidence" value="ECO:0007669"/>
    <property type="project" value="UniProtKB-KW"/>
</dbReference>
<dbReference type="InterPro" id="IPR053016">
    <property type="entry name" value="CTF18-RFC_complex"/>
</dbReference>
<feature type="compositionally biased region" description="Polar residues" evidence="9">
    <location>
        <begin position="54"/>
        <end position="64"/>
    </location>
</feature>
<keyword evidence="4" id="KW-0067">ATP-binding</keyword>
<keyword evidence="12" id="KW-1185">Reference proteome</keyword>
<dbReference type="PANTHER" id="PTHR46765">
    <property type="entry name" value="P-LOOP CONTAINING NUCLEOSIDE TRIPHOSPHATE HYDROLASES SUPERFAMILY PROTEIN"/>
    <property type="match status" value="1"/>
</dbReference>
<evidence type="ECO:0000256" key="5">
    <source>
        <dbReference type="ARBA" id="ARBA00023125"/>
    </source>
</evidence>
<feature type="compositionally biased region" description="Low complexity" evidence="9">
    <location>
        <begin position="899"/>
        <end position="908"/>
    </location>
</feature>
<dbReference type="AlphaFoldDB" id="A0A067N2S8"/>
<dbReference type="HOGENOM" id="CLU_004894_3_2_1"/>
<evidence type="ECO:0000256" key="9">
    <source>
        <dbReference type="SAM" id="MobiDB-lite"/>
    </source>
</evidence>
<dbReference type="Pfam" id="PF00004">
    <property type="entry name" value="AAA"/>
    <property type="match status" value="1"/>
</dbReference>
<keyword evidence="6" id="KW-0539">Nucleus</keyword>
<evidence type="ECO:0000256" key="3">
    <source>
        <dbReference type="ARBA" id="ARBA00022741"/>
    </source>
</evidence>
<dbReference type="InterPro" id="IPR027417">
    <property type="entry name" value="P-loop_NTPase"/>
</dbReference>
<keyword evidence="2" id="KW-0235">DNA replication</keyword>
<comment type="subcellular location">
    <subcellularLocation>
        <location evidence="1">Nucleus</location>
    </subcellularLocation>
</comment>
<organism evidence="11 12">
    <name type="scientific">Botryobasidium botryosum (strain FD-172 SS1)</name>
    <dbReference type="NCBI Taxonomy" id="930990"/>
    <lineage>
        <taxon>Eukaryota</taxon>
        <taxon>Fungi</taxon>
        <taxon>Dikarya</taxon>
        <taxon>Basidiomycota</taxon>
        <taxon>Agaricomycotina</taxon>
        <taxon>Agaricomycetes</taxon>
        <taxon>Cantharellales</taxon>
        <taxon>Botryobasidiaceae</taxon>
        <taxon>Botryobasidium</taxon>
    </lineage>
</organism>